<feature type="non-terminal residue" evidence="2">
    <location>
        <position position="1"/>
    </location>
</feature>
<feature type="compositionally biased region" description="Basic and acidic residues" evidence="1">
    <location>
        <begin position="1"/>
        <end position="11"/>
    </location>
</feature>
<reference evidence="2" key="1">
    <citation type="submission" date="2023-04" db="EMBL/GenBank/DDBJ databases">
        <title>Chromosome-level genome of Chaenocephalus aceratus.</title>
        <authorList>
            <person name="Park H."/>
        </authorList>
    </citation>
    <scope>NUCLEOTIDE SEQUENCE</scope>
    <source>
        <strain evidence="2">DE</strain>
        <tissue evidence="2">Muscle</tissue>
    </source>
</reference>
<organism evidence="2 3">
    <name type="scientific">Dissostichus eleginoides</name>
    <name type="common">Patagonian toothfish</name>
    <name type="synonym">Dissostichus amissus</name>
    <dbReference type="NCBI Taxonomy" id="100907"/>
    <lineage>
        <taxon>Eukaryota</taxon>
        <taxon>Metazoa</taxon>
        <taxon>Chordata</taxon>
        <taxon>Craniata</taxon>
        <taxon>Vertebrata</taxon>
        <taxon>Euteleostomi</taxon>
        <taxon>Actinopterygii</taxon>
        <taxon>Neopterygii</taxon>
        <taxon>Teleostei</taxon>
        <taxon>Neoteleostei</taxon>
        <taxon>Acanthomorphata</taxon>
        <taxon>Eupercaria</taxon>
        <taxon>Perciformes</taxon>
        <taxon>Notothenioidei</taxon>
        <taxon>Nototheniidae</taxon>
        <taxon>Dissostichus</taxon>
    </lineage>
</organism>
<evidence type="ECO:0000256" key="1">
    <source>
        <dbReference type="SAM" id="MobiDB-lite"/>
    </source>
</evidence>
<dbReference type="AlphaFoldDB" id="A0AAD9F021"/>
<evidence type="ECO:0000313" key="3">
    <source>
        <dbReference type="Proteomes" id="UP001228049"/>
    </source>
</evidence>
<evidence type="ECO:0000313" key="2">
    <source>
        <dbReference type="EMBL" id="KAK1884299.1"/>
    </source>
</evidence>
<feature type="region of interest" description="Disordered" evidence="1">
    <location>
        <begin position="1"/>
        <end position="27"/>
    </location>
</feature>
<proteinExistence type="predicted"/>
<dbReference type="Proteomes" id="UP001228049">
    <property type="component" value="Unassembled WGS sequence"/>
</dbReference>
<feature type="non-terminal residue" evidence="2">
    <location>
        <position position="62"/>
    </location>
</feature>
<dbReference type="EMBL" id="JASDAP010000022">
    <property type="protein sequence ID" value="KAK1884299.1"/>
    <property type="molecule type" value="Genomic_DNA"/>
</dbReference>
<comment type="caution">
    <text evidence="2">The sequence shown here is derived from an EMBL/GenBank/DDBJ whole genome shotgun (WGS) entry which is preliminary data.</text>
</comment>
<name>A0AAD9F021_DISEL</name>
<sequence length="62" mass="7062">FQSDASHDIGWRRAKRQGEEDENTSFRLSFPVPPMLIEQTSQDSCDGYWLGRGEGANFVNAR</sequence>
<keyword evidence="3" id="KW-1185">Reference proteome</keyword>
<gene>
    <name evidence="2" type="ORF">KUDE01_022620</name>
</gene>
<protein>
    <submittedName>
        <fullName evidence="2">Outer membrane usher protein ElfC</fullName>
    </submittedName>
</protein>
<accession>A0AAD9F021</accession>